<accession>A0A930UCP2</accession>
<reference evidence="3" key="1">
    <citation type="submission" date="2020-11" db="EMBL/GenBank/DDBJ databases">
        <title>Genome of Flavobacterium soyangense.</title>
        <authorList>
            <person name="Liu Q."/>
            <person name="Xin Y.-H."/>
        </authorList>
    </citation>
    <scope>NUCLEOTIDE SEQUENCE</scope>
    <source>
        <strain evidence="3">CGMCC 1.13493</strain>
    </source>
</reference>
<evidence type="ECO:0000256" key="1">
    <source>
        <dbReference type="SAM" id="SignalP"/>
    </source>
</evidence>
<organism evidence="3 4">
    <name type="scientific">Flavobacterium soyangense</name>
    <dbReference type="NCBI Taxonomy" id="2023265"/>
    <lineage>
        <taxon>Bacteria</taxon>
        <taxon>Pseudomonadati</taxon>
        <taxon>Bacteroidota</taxon>
        <taxon>Flavobacteriia</taxon>
        <taxon>Flavobacteriales</taxon>
        <taxon>Flavobacteriaceae</taxon>
        <taxon>Flavobacterium</taxon>
    </lineage>
</organism>
<comment type="caution">
    <text evidence="3">The sequence shown here is derived from an EMBL/GenBank/DDBJ whole genome shotgun (WGS) entry which is preliminary data.</text>
</comment>
<keyword evidence="4" id="KW-1185">Reference proteome</keyword>
<dbReference type="EMBL" id="JADHEC010000021">
    <property type="protein sequence ID" value="MBF2708969.1"/>
    <property type="molecule type" value="Genomic_DNA"/>
</dbReference>
<keyword evidence="1" id="KW-0732">Signal</keyword>
<dbReference type="Pfam" id="PF18942">
    <property type="entry name" value="DUF5689"/>
    <property type="match status" value="1"/>
</dbReference>
<dbReference type="RefSeq" id="WP_194312221.1">
    <property type="nucleotide sequence ID" value="NZ_JADHEC010000021.1"/>
</dbReference>
<dbReference type="PROSITE" id="PS51257">
    <property type="entry name" value="PROKAR_LIPOPROTEIN"/>
    <property type="match status" value="1"/>
</dbReference>
<evidence type="ECO:0000259" key="2">
    <source>
        <dbReference type="Pfam" id="PF18942"/>
    </source>
</evidence>
<feature type="domain" description="DUF5689" evidence="2">
    <location>
        <begin position="62"/>
        <end position="276"/>
    </location>
</feature>
<proteinExistence type="predicted"/>
<name>A0A930UCP2_9FLAO</name>
<dbReference type="InterPro" id="IPR043744">
    <property type="entry name" value="DUF5689"/>
</dbReference>
<feature type="chain" id="PRO_5038107850" evidence="1">
    <location>
        <begin position="23"/>
        <end position="462"/>
    </location>
</feature>
<feature type="signal peptide" evidence="1">
    <location>
        <begin position="1"/>
        <end position="22"/>
    </location>
</feature>
<protein>
    <submittedName>
        <fullName evidence="3">Choice-of-anchor J domain-containing protein</fullName>
    </submittedName>
</protein>
<dbReference type="NCBIfam" id="NF038128">
    <property type="entry name" value="choice_anch_J"/>
    <property type="match status" value="1"/>
</dbReference>
<evidence type="ECO:0000313" key="4">
    <source>
        <dbReference type="Proteomes" id="UP000646211"/>
    </source>
</evidence>
<dbReference type="AlphaFoldDB" id="A0A930UCP2"/>
<sequence length="462" mass="50905">MKNKVKNIFIGVLMVLFTSCVSDTFKAPVQDACISQGLSKTKEVANIYKMAINPVVKSPSVVPNTPIYTAEDIIEGYVISSDEGGNFYKSMYFQPLDGTKGFNLSIDETNIYTKNFQPGKKVFLKLKGLAYGNPTSFAVGLTFGAPPTEQYVVDRLSGLSYKNYLIPSCDVISEDAIVHKITLAQATSDVFLNTLVEFDNVQFTDESSSGTYDTFRNDDYDSSIYITNGINSLIVRTSRFANFAGYKVSSGKGKIRGVLTKYNSSYQIILRTERDVNMPNPRVDYILPIGGTTIKYLSTLKETFESYAVTTAGAIFPKYVNDAFFGSRYWDVKSFKSNKYIQMSSFGSGGTNKTYLAIPVAFTPGKKLSFKTKDGFYLGPVLKVYYSTNYIPNGDISKATLVDITSNFLISSGTLNGYATNFINSGSYLIPANLTGNGFFLFEYSGTSTVTTSIEIDDIIIN</sequence>
<gene>
    <name evidence="3" type="ORF">IR213_10240</name>
</gene>
<evidence type="ECO:0000313" key="3">
    <source>
        <dbReference type="EMBL" id="MBF2708969.1"/>
    </source>
</evidence>
<dbReference type="Proteomes" id="UP000646211">
    <property type="component" value="Unassembled WGS sequence"/>
</dbReference>